<gene>
    <name evidence="11" type="ORF">CSX00_11690</name>
    <name evidence="10" type="ORF">CSX01_11445</name>
</gene>
<evidence type="ECO:0000256" key="3">
    <source>
        <dbReference type="ARBA" id="ARBA00022448"/>
    </source>
</evidence>
<organism evidence="10 13">
    <name type="scientific">Pseudobutyrivibrio ruminis</name>
    <dbReference type="NCBI Taxonomy" id="46206"/>
    <lineage>
        <taxon>Bacteria</taxon>
        <taxon>Bacillati</taxon>
        <taxon>Bacillota</taxon>
        <taxon>Clostridia</taxon>
        <taxon>Lachnospirales</taxon>
        <taxon>Lachnospiraceae</taxon>
        <taxon>Pseudobutyrivibrio</taxon>
    </lineage>
</organism>
<feature type="transmembrane region" description="Helical" evidence="9">
    <location>
        <begin position="55"/>
        <end position="78"/>
    </location>
</feature>
<dbReference type="InterPro" id="IPR024529">
    <property type="entry name" value="ECF_trnsprt_substrate-spec"/>
</dbReference>
<dbReference type="STRING" id="46206.SAMN02910377_01042"/>
<comment type="caution">
    <text evidence="10">The sequence shown here is derived from an EMBL/GenBank/DDBJ whole genome shotgun (WGS) entry which is preliminary data.</text>
</comment>
<evidence type="ECO:0000256" key="2">
    <source>
        <dbReference type="ARBA" id="ARBA00005540"/>
    </source>
</evidence>
<feature type="transmembrane region" description="Helical" evidence="9">
    <location>
        <begin position="90"/>
        <end position="107"/>
    </location>
</feature>
<dbReference type="AlphaFoldDB" id="A0A2G3DTH4"/>
<feature type="transmembrane region" description="Helical" evidence="9">
    <location>
        <begin position="172"/>
        <end position="195"/>
    </location>
</feature>
<evidence type="ECO:0000256" key="8">
    <source>
        <dbReference type="PIRNR" id="PIRNR037778"/>
    </source>
</evidence>
<sequence length="206" mass="22550">MDTTETVKINNNKVNVRSMTVTAMLSAIAFVLMFLDTAVPFVPNFIKLDVSELPALMASFALGPVYGVVVCLIKNLLHLFMTSTGGVGELSNFILGVAFVLPAGLIYHRKKTKKNAILGAFVGAFLMAAISFPSNLFIVYPVYYNFMPKDVIIGAYQAVAPFAEIKSIEQCLLFFNVPFTFVKGLISAIITVLIYQPLRPLLKGKN</sequence>
<evidence type="ECO:0000313" key="11">
    <source>
        <dbReference type="EMBL" id="PHU39255.1"/>
    </source>
</evidence>
<keyword evidence="7 8" id="KW-0472">Membrane</keyword>
<dbReference type="PANTHER" id="PTHR38438">
    <property type="entry name" value="RIBOFLAVIN TRANSPORTER RIBU"/>
    <property type="match status" value="1"/>
</dbReference>
<evidence type="ECO:0000256" key="7">
    <source>
        <dbReference type="ARBA" id="ARBA00023136"/>
    </source>
</evidence>
<comment type="subcellular location">
    <subcellularLocation>
        <location evidence="1">Cell membrane</location>
        <topology evidence="1">Multi-pass membrane protein</topology>
    </subcellularLocation>
</comment>
<keyword evidence="5 9" id="KW-0812">Transmembrane</keyword>
<name>A0A2G3DTH4_9FIRM</name>
<evidence type="ECO:0000256" key="5">
    <source>
        <dbReference type="ARBA" id="ARBA00022692"/>
    </source>
</evidence>
<proteinExistence type="inferred from homology"/>
<feature type="transmembrane region" description="Helical" evidence="9">
    <location>
        <begin position="20"/>
        <end position="43"/>
    </location>
</feature>
<dbReference type="Pfam" id="PF12822">
    <property type="entry name" value="ECF_trnsprt"/>
    <property type="match status" value="1"/>
</dbReference>
<reference evidence="10" key="2">
    <citation type="submission" date="2017-10" db="EMBL/GenBank/DDBJ databases">
        <authorList>
            <person name="Banno H."/>
            <person name="Chua N.-H."/>
        </authorList>
    </citation>
    <scope>NUCLEOTIDE SEQUENCE [LARGE SCALE GENOMIC DNA]</scope>
    <source>
        <strain evidence="11">JK10</strain>
        <strain evidence="10">JK626</strain>
    </source>
</reference>
<reference evidence="10" key="1">
    <citation type="submission" date="2017-10" db="EMBL/GenBank/DDBJ databases">
        <title>Resolving the taxonomy of Roseburia spp., Eubacterium rectale and Agathobacter spp. through phylogenomic analysis.</title>
        <authorList>
            <person name="Sheridan P.O."/>
            <person name="Walker A.W."/>
            <person name="Duncan S.H."/>
            <person name="Scott K.P."/>
            <person name="Toole P.W.O."/>
            <person name="Luis P."/>
            <person name="Flint H.J."/>
        </authorList>
    </citation>
    <scope>NUCLEOTIDE SEQUENCE [LARGE SCALE GENOMIC DNA]</scope>
    <source>
        <strain evidence="11">JK10</strain>
        <strain evidence="10">JK626</strain>
    </source>
</reference>
<feature type="transmembrane region" description="Helical" evidence="9">
    <location>
        <begin position="116"/>
        <end position="140"/>
    </location>
</feature>
<evidence type="ECO:0000256" key="4">
    <source>
        <dbReference type="ARBA" id="ARBA00022475"/>
    </source>
</evidence>
<dbReference type="Proteomes" id="UP000225889">
    <property type="component" value="Unassembled WGS sequence"/>
</dbReference>
<dbReference type="RefSeq" id="WP_099392487.1">
    <property type="nucleotide sequence ID" value="NZ_PDYF01000031.1"/>
</dbReference>
<dbReference type="GO" id="GO:0005886">
    <property type="term" value="C:plasma membrane"/>
    <property type="evidence" value="ECO:0007669"/>
    <property type="project" value="UniProtKB-SubCell"/>
</dbReference>
<keyword evidence="3 8" id="KW-0813">Transport</keyword>
<keyword evidence="12" id="KW-1185">Reference proteome</keyword>
<dbReference type="EMBL" id="PDYH01000057">
    <property type="protein sequence ID" value="PHU39255.1"/>
    <property type="molecule type" value="Genomic_DNA"/>
</dbReference>
<dbReference type="Proteomes" id="UP000224317">
    <property type="component" value="Unassembled WGS sequence"/>
</dbReference>
<evidence type="ECO:0000256" key="6">
    <source>
        <dbReference type="ARBA" id="ARBA00022989"/>
    </source>
</evidence>
<dbReference type="EMBL" id="PDYF01000031">
    <property type="protein sequence ID" value="PHU34175.1"/>
    <property type="molecule type" value="Genomic_DNA"/>
</dbReference>
<dbReference type="Gene3D" id="1.10.1760.20">
    <property type="match status" value="1"/>
</dbReference>
<protein>
    <recommendedName>
        <fullName evidence="8">Riboflavin transporter</fullName>
    </recommendedName>
</protein>
<comment type="function">
    <text evidence="8">Probably a riboflavin-binding protein that interacts with the energy-coupling factor (ECF) ABC-transporter complex.</text>
</comment>
<evidence type="ECO:0000313" key="12">
    <source>
        <dbReference type="Proteomes" id="UP000224317"/>
    </source>
</evidence>
<evidence type="ECO:0000313" key="10">
    <source>
        <dbReference type="EMBL" id="PHU34175.1"/>
    </source>
</evidence>
<evidence type="ECO:0000313" key="13">
    <source>
        <dbReference type="Proteomes" id="UP000225889"/>
    </source>
</evidence>
<dbReference type="InterPro" id="IPR025720">
    <property type="entry name" value="RibU"/>
</dbReference>
<comment type="similarity">
    <text evidence="2 8">Belongs to the prokaryotic riboflavin transporter (P-RFT) (TC 2.A.87) family.</text>
</comment>
<dbReference type="PANTHER" id="PTHR38438:SF1">
    <property type="entry name" value="RIBOFLAVIN TRANSPORTER RIBU"/>
    <property type="match status" value="1"/>
</dbReference>
<dbReference type="PIRSF" id="PIRSF037778">
    <property type="entry name" value="UCP037778_transp_RibU"/>
    <property type="match status" value="1"/>
</dbReference>
<evidence type="ECO:0000256" key="9">
    <source>
        <dbReference type="SAM" id="Phobius"/>
    </source>
</evidence>
<accession>A0A2G3DTH4</accession>
<evidence type="ECO:0000256" key="1">
    <source>
        <dbReference type="ARBA" id="ARBA00004651"/>
    </source>
</evidence>
<keyword evidence="6 9" id="KW-1133">Transmembrane helix</keyword>
<keyword evidence="4 8" id="KW-1003">Cell membrane</keyword>
<dbReference type="GO" id="GO:0032217">
    <property type="term" value="F:riboflavin transmembrane transporter activity"/>
    <property type="evidence" value="ECO:0007669"/>
    <property type="project" value="UniProtKB-UniRule"/>
</dbReference>